<evidence type="ECO:0000313" key="1">
    <source>
        <dbReference type="EMBL" id="WZN40807.1"/>
    </source>
</evidence>
<accession>A0ABZ2YNB9</accession>
<reference evidence="2" key="1">
    <citation type="submission" date="2024-03" db="EMBL/GenBank/DDBJ databases">
        <title>Chitinophaga horti sp. nov., isolated from garden soil.</title>
        <authorList>
            <person name="Lee D.S."/>
            <person name="Han D.M."/>
            <person name="Baek J.H."/>
            <person name="Choi D.G."/>
            <person name="Jeon J.H."/>
            <person name="Jeon C.O."/>
        </authorList>
    </citation>
    <scope>NUCLEOTIDE SEQUENCE [LARGE SCALE GENOMIC DNA]</scope>
    <source>
        <strain evidence="2">GPA1</strain>
    </source>
</reference>
<dbReference type="Proteomes" id="UP001485459">
    <property type="component" value="Chromosome"/>
</dbReference>
<dbReference type="RefSeq" id="WP_341835672.1">
    <property type="nucleotide sequence ID" value="NZ_CP149822.1"/>
</dbReference>
<proteinExistence type="predicted"/>
<evidence type="ECO:0000313" key="2">
    <source>
        <dbReference type="Proteomes" id="UP001485459"/>
    </source>
</evidence>
<sequence length="190" mass="20820">MARINENLLVKGARGNVGKQFVYRKHGNSTIIGKMPVYDPKTARSDAQLTVRDQFTSAAMYARGAVQSPELKKEYQKKAAPGMSAYNMALRDYLKAPVVRKINIDAFDGPPGSTIVVHAKDDFRVTAVRVRIQRVETGEILEEGNAILAPVHRDQWIYTTTQAYPSLDGLIVTATATDLPGNEASLAVTT</sequence>
<keyword evidence="2" id="KW-1185">Reference proteome</keyword>
<name>A0ABZ2YNB9_9BACT</name>
<organism evidence="1 2">
    <name type="scientific">Chitinophaga pollutisoli</name>
    <dbReference type="NCBI Taxonomy" id="3133966"/>
    <lineage>
        <taxon>Bacteria</taxon>
        <taxon>Pseudomonadati</taxon>
        <taxon>Bacteroidota</taxon>
        <taxon>Chitinophagia</taxon>
        <taxon>Chitinophagales</taxon>
        <taxon>Chitinophagaceae</taxon>
        <taxon>Chitinophaga</taxon>
    </lineage>
</organism>
<dbReference type="EMBL" id="CP149822">
    <property type="protein sequence ID" value="WZN40807.1"/>
    <property type="molecule type" value="Genomic_DNA"/>
</dbReference>
<gene>
    <name evidence="1" type="ORF">WJU16_22865</name>
</gene>
<protein>
    <submittedName>
        <fullName evidence="1">Uncharacterized protein</fullName>
    </submittedName>
</protein>